<evidence type="ECO:0000313" key="4">
    <source>
        <dbReference type="Proteomes" id="UP000054190"/>
    </source>
</evidence>
<dbReference type="AlphaFoldDB" id="A0A093HMD0"/>
<feature type="non-terminal residue" evidence="3">
    <location>
        <position position="1"/>
    </location>
</feature>
<dbReference type="PANTHER" id="PTHR43107">
    <property type="entry name" value="LONG-CHAIN FATTY ACID TRANSPORT PROTEIN"/>
    <property type="match status" value="1"/>
</dbReference>
<feature type="non-terminal residue" evidence="3">
    <location>
        <position position="113"/>
    </location>
</feature>
<dbReference type="EMBL" id="KK392971">
    <property type="protein sequence ID" value="KFV55723.1"/>
    <property type="molecule type" value="Genomic_DNA"/>
</dbReference>
<keyword evidence="2" id="KW-0436">Ligase</keyword>
<dbReference type="Proteomes" id="UP000054190">
    <property type="component" value="Unassembled WGS sequence"/>
</dbReference>
<dbReference type="GO" id="GO:0004467">
    <property type="term" value="F:long-chain fatty acid-CoA ligase activity"/>
    <property type="evidence" value="ECO:0007669"/>
    <property type="project" value="TreeGrafter"/>
</dbReference>
<sequence>GKPGLLVAQVTQDAPFSGYVGNNEASEKKLLRNVFVKGDVYFNTRDLLVMDEDGFIYFSDRMGDTFRWKGENVATVEAEEIIGTMDFVQEVNVYGVSIKNYEGRTGMAAIVLK</sequence>
<reference evidence="3 4" key="1">
    <citation type="submission" date="2014-04" db="EMBL/GenBank/DDBJ databases">
        <title>Genome evolution of avian class.</title>
        <authorList>
            <person name="Zhang G."/>
            <person name="Li C."/>
        </authorList>
    </citation>
    <scope>NUCLEOTIDE SEQUENCE [LARGE SCALE GENOMIC DNA]</scope>
    <source>
        <strain evidence="3">BGI_N341</strain>
    </source>
</reference>
<protein>
    <submittedName>
        <fullName evidence="3">Long-chain fatty acid transport protein 3</fullName>
    </submittedName>
</protein>
<evidence type="ECO:0000256" key="2">
    <source>
        <dbReference type="ARBA" id="ARBA00022598"/>
    </source>
</evidence>
<evidence type="ECO:0000313" key="3">
    <source>
        <dbReference type="EMBL" id="KFV55723.1"/>
    </source>
</evidence>
<dbReference type="PANTHER" id="PTHR43107:SF12">
    <property type="entry name" value="LONG-CHAIN FATTY ACID TRANSPORT PROTEIN 3"/>
    <property type="match status" value="1"/>
</dbReference>
<dbReference type="GO" id="GO:0005886">
    <property type="term" value="C:plasma membrane"/>
    <property type="evidence" value="ECO:0007669"/>
    <property type="project" value="TreeGrafter"/>
</dbReference>
<proteinExistence type="inferred from homology"/>
<evidence type="ECO:0000256" key="1">
    <source>
        <dbReference type="ARBA" id="ARBA00006432"/>
    </source>
</evidence>
<organism evidence="3 4">
    <name type="scientific">Tyto alba</name>
    <name type="common">Barn owl</name>
    <dbReference type="NCBI Taxonomy" id="56313"/>
    <lineage>
        <taxon>Eukaryota</taxon>
        <taxon>Metazoa</taxon>
        <taxon>Chordata</taxon>
        <taxon>Craniata</taxon>
        <taxon>Vertebrata</taxon>
        <taxon>Euteleostomi</taxon>
        <taxon>Archelosauria</taxon>
        <taxon>Archosauria</taxon>
        <taxon>Dinosauria</taxon>
        <taxon>Saurischia</taxon>
        <taxon>Theropoda</taxon>
        <taxon>Coelurosauria</taxon>
        <taxon>Aves</taxon>
        <taxon>Neognathae</taxon>
        <taxon>Neoaves</taxon>
        <taxon>Telluraves</taxon>
        <taxon>Strigiformes</taxon>
        <taxon>Tytonidae</taxon>
        <taxon>Tyto</taxon>
    </lineage>
</organism>
<dbReference type="Gene3D" id="3.40.50.12780">
    <property type="entry name" value="N-terminal domain of ligase-like"/>
    <property type="match status" value="1"/>
</dbReference>
<name>A0A093HMD0_TYTAL</name>
<dbReference type="InterPro" id="IPR042099">
    <property type="entry name" value="ANL_N_sf"/>
</dbReference>
<dbReference type="SUPFAM" id="SSF56801">
    <property type="entry name" value="Acetyl-CoA synthetase-like"/>
    <property type="match status" value="1"/>
</dbReference>
<comment type="similarity">
    <text evidence="1">Belongs to the ATP-dependent AMP-binding enzyme family.</text>
</comment>
<keyword evidence="4" id="KW-1185">Reference proteome</keyword>
<accession>A0A093HMD0</accession>
<dbReference type="GO" id="GO:0005789">
    <property type="term" value="C:endoplasmic reticulum membrane"/>
    <property type="evidence" value="ECO:0007669"/>
    <property type="project" value="TreeGrafter"/>
</dbReference>
<gene>
    <name evidence="3" type="ORF">N341_07011</name>
</gene>